<dbReference type="AlphaFoldDB" id="A0A917EGI2"/>
<keyword evidence="4" id="KW-1185">Reference proteome</keyword>
<name>A0A917EGI2_9RHOB</name>
<evidence type="ECO:0008006" key="5">
    <source>
        <dbReference type="Google" id="ProtNLM"/>
    </source>
</evidence>
<proteinExistence type="predicted"/>
<keyword evidence="2" id="KW-0732">Signal</keyword>
<evidence type="ECO:0000313" key="4">
    <source>
        <dbReference type="Proteomes" id="UP000612855"/>
    </source>
</evidence>
<dbReference type="Proteomes" id="UP000612855">
    <property type="component" value="Unassembled WGS sequence"/>
</dbReference>
<evidence type="ECO:0000313" key="3">
    <source>
        <dbReference type="EMBL" id="GGE37085.1"/>
    </source>
</evidence>
<dbReference type="EMBL" id="BMFJ01000001">
    <property type="protein sequence ID" value="GGE37085.1"/>
    <property type="molecule type" value="Genomic_DNA"/>
</dbReference>
<reference evidence="4" key="1">
    <citation type="journal article" date="2019" name="Int. J. Syst. Evol. Microbiol.">
        <title>The Global Catalogue of Microorganisms (GCM) 10K type strain sequencing project: providing services to taxonomists for standard genome sequencing and annotation.</title>
        <authorList>
            <consortium name="The Broad Institute Genomics Platform"/>
            <consortium name="The Broad Institute Genome Sequencing Center for Infectious Disease"/>
            <person name="Wu L."/>
            <person name="Ma J."/>
        </authorList>
    </citation>
    <scope>NUCLEOTIDE SEQUENCE [LARGE SCALE GENOMIC DNA]</scope>
    <source>
        <strain evidence="4">CGMCC 1.12664</strain>
    </source>
</reference>
<keyword evidence="1" id="KW-0472">Membrane</keyword>
<accession>A0A917EGI2</accession>
<evidence type="ECO:0000256" key="1">
    <source>
        <dbReference type="SAM" id="Phobius"/>
    </source>
</evidence>
<feature type="signal peptide" evidence="2">
    <location>
        <begin position="1"/>
        <end position="26"/>
    </location>
</feature>
<organism evidence="3 4">
    <name type="scientific">Primorskyibacter flagellatus</name>
    <dbReference type="NCBI Taxonomy" id="1387277"/>
    <lineage>
        <taxon>Bacteria</taxon>
        <taxon>Pseudomonadati</taxon>
        <taxon>Pseudomonadota</taxon>
        <taxon>Alphaproteobacteria</taxon>
        <taxon>Rhodobacterales</taxon>
        <taxon>Roseobacteraceae</taxon>
        <taxon>Primorskyibacter</taxon>
    </lineage>
</organism>
<gene>
    <name evidence="3" type="ORF">GCM10011360_26100</name>
</gene>
<feature type="transmembrane region" description="Helical" evidence="1">
    <location>
        <begin position="261"/>
        <end position="284"/>
    </location>
</feature>
<feature type="chain" id="PRO_5037663575" description="VPLPA-CTERM protein sorting domain-containing protein" evidence="2">
    <location>
        <begin position="27"/>
        <end position="291"/>
    </location>
</feature>
<evidence type="ECO:0000256" key="2">
    <source>
        <dbReference type="SAM" id="SignalP"/>
    </source>
</evidence>
<dbReference type="RefSeq" id="WP_188478105.1">
    <property type="nucleotide sequence ID" value="NZ_BMFJ01000001.1"/>
</dbReference>
<sequence length="291" mass="31103">MSRSFRIRATRLLAAFILGLTGPLSAAQAAVIIQSANVSDPKSVHAQIDGASLVGINDVNEAIKSERPPEFFRYFEKFDTTLGTLDSVTWSGFARHIVEVENFAACFGVGGIPGVSCYIKTEAKSSQFNHLYLFRGPGFGTITAFDGTDFKTGISANANVGTLATPFACIFSLPSCQSSGSASSSASFSFEDTYLDAYLKPLTPSADFREDSVAMIVNSDLLLQVTTTCRAYAVFGVCQSLSDASSVTDIQVQLTHNYTPFATAVPLPAAGWGLALSLAALAGLRRRRRRF</sequence>
<comment type="caution">
    <text evidence="3">The sequence shown here is derived from an EMBL/GenBank/DDBJ whole genome shotgun (WGS) entry which is preliminary data.</text>
</comment>
<protein>
    <recommendedName>
        <fullName evidence="5">VPLPA-CTERM protein sorting domain-containing protein</fullName>
    </recommendedName>
</protein>
<keyword evidence="1" id="KW-0812">Transmembrane</keyword>
<keyword evidence="1" id="KW-1133">Transmembrane helix</keyword>